<dbReference type="InterPro" id="IPR029044">
    <property type="entry name" value="Nucleotide-diphossugar_trans"/>
</dbReference>
<name>A0AAE3JNS3_9FLAO</name>
<comment type="caution">
    <text evidence="2">The sequence shown here is derived from an EMBL/GenBank/DDBJ whole genome shotgun (WGS) entry which is preliminary data.</text>
</comment>
<organism evidence="2 3">
    <name type="scientific">Wocania arenilitoris</name>
    <dbReference type="NCBI Taxonomy" id="2044858"/>
    <lineage>
        <taxon>Bacteria</taxon>
        <taxon>Pseudomonadati</taxon>
        <taxon>Bacteroidota</taxon>
        <taxon>Flavobacteriia</taxon>
        <taxon>Flavobacteriales</taxon>
        <taxon>Flavobacteriaceae</taxon>
        <taxon>Wocania</taxon>
    </lineage>
</organism>
<evidence type="ECO:0000259" key="1">
    <source>
        <dbReference type="Pfam" id="PF00535"/>
    </source>
</evidence>
<sequence>MIYLIHQNNRVLKILNNEKKEVVFNKEKSIAKTLFYLAKTHPDELIIWCHNNYFDYLNIKELPNVFHHKRVLASFNVAENNYLPNQIGYVDLSIYIKINKKISYATWLMSSDVGGIYAEVLNTILYNLKRHSNFNYFLNSVAKTAMQQGLFCYSNPNLLLDKPNAINEIKQASTFTLFQFVKQQYKWRWIYILFLSYIIYEKKFPLFPLLRSLFYRKNKYDFDFTNIPLQSSRKIINKKEVDVVIPTIGRKNYLYDVLKDLSVQTLLPKNVIIVEQNPIEDSVSELDYIKNEKWSFNIKHKFIHQTGVCNARNIALNLVESEWTLLGDDDNRFEPNLIECFFIETEKTGANVGTSVYLKPDEKQTYFKTTQTSIFAGGNSFLKSELTKKVKFNLNFEHNYGEDHEFGMQLRHLGEDIIFYPNIKIKHLKAPFGGFRTNFVHPWGNEETPPKPSPTLMLLYLKNFTKQQLQCYKLLLFIRFYKNQPIKNPFRYISEMKKRWQVSLTWANKLDDNA</sequence>
<feature type="domain" description="Glycosyltransferase 2-like" evidence="1">
    <location>
        <begin position="243"/>
        <end position="385"/>
    </location>
</feature>
<dbReference type="Gene3D" id="3.90.550.10">
    <property type="entry name" value="Spore Coat Polysaccharide Biosynthesis Protein SpsA, Chain A"/>
    <property type="match status" value="1"/>
</dbReference>
<dbReference type="SUPFAM" id="SSF53448">
    <property type="entry name" value="Nucleotide-diphospho-sugar transferases"/>
    <property type="match status" value="1"/>
</dbReference>
<accession>A0AAE3JNS3</accession>
<proteinExistence type="predicted"/>
<keyword evidence="3" id="KW-1185">Reference proteome</keyword>
<evidence type="ECO:0000313" key="2">
    <source>
        <dbReference type="EMBL" id="MCF7568971.1"/>
    </source>
</evidence>
<gene>
    <name evidence="2" type="ORF">L3X37_11440</name>
</gene>
<dbReference type="CDD" id="cd00761">
    <property type="entry name" value="Glyco_tranf_GTA_type"/>
    <property type="match status" value="1"/>
</dbReference>
<dbReference type="Proteomes" id="UP001199795">
    <property type="component" value="Unassembled WGS sequence"/>
</dbReference>
<dbReference type="EMBL" id="JAKKDU010000013">
    <property type="protein sequence ID" value="MCF7568971.1"/>
    <property type="molecule type" value="Genomic_DNA"/>
</dbReference>
<dbReference type="AlphaFoldDB" id="A0AAE3JNS3"/>
<dbReference type="Pfam" id="PF00535">
    <property type="entry name" value="Glycos_transf_2"/>
    <property type="match status" value="1"/>
</dbReference>
<protein>
    <submittedName>
        <fullName evidence="2">Glycosyltransferase family 2 protein</fullName>
    </submittedName>
</protein>
<evidence type="ECO:0000313" key="3">
    <source>
        <dbReference type="Proteomes" id="UP001199795"/>
    </source>
</evidence>
<reference evidence="2" key="1">
    <citation type="submission" date="2022-01" db="EMBL/GenBank/DDBJ databases">
        <title>Draft genome sequence of Sabulilitoribacter arenilitoris KCTC 52401.</title>
        <authorList>
            <person name="Oh J.-S."/>
        </authorList>
    </citation>
    <scope>NUCLEOTIDE SEQUENCE</scope>
    <source>
        <strain evidence="2">HMF6543</strain>
    </source>
</reference>
<dbReference type="RefSeq" id="WP_237240307.1">
    <property type="nucleotide sequence ID" value="NZ_JAKKDU010000013.1"/>
</dbReference>
<dbReference type="InterPro" id="IPR001173">
    <property type="entry name" value="Glyco_trans_2-like"/>
</dbReference>